<dbReference type="OrthoDB" id="296488at2759"/>
<dbReference type="RefSeq" id="XP_001428923.1">
    <property type="nucleotide sequence ID" value="XM_001428886.1"/>
</dbReference>
<dbReference type="SMART" id="SM00220">
    <property type="entry name" value="S_TKc"/>
    <property type="match status" value="1"/>
</dbReference>
<protein>
    <recommendedName>
        <fullName evidence="1">Protein kinase domain-containing protein</fullName>
    </recommendedName>
</protein>
<dbReference type="PROSITE" id="PS50011">
    <property type="entry name" value="PROTEIN_KINASE_DOM"/>
    <property type="match status" value="1"/>
</dbReference>
<dbReference type="InterPro" id="IPR000719">
    <property type="entry name" value="Prot_kinase_dom"/>
</dbReference>
<dbReference type="eggNOG" id="KOG0229">
    <property type="taxonomic scope" value="Eukaryota"/>
</dbReference>
<dbReference type="EMBL" id="CT868014">
    <property type="protein sequence ID" value="CAK61525.1"/>
    <property type="molecule type" value="Genomic_DNA"/>
</dbReference>
<dbReference type="AlphaFoldDB" id="A0BSK8"/>
<dbReference type="PANTHER" id="PTHR24362">
    <property type="entry name" value="SERINE/THREONINE-PROTEIN KINASE NEK"/>
    <property type="match status" value="1"/>
</dbReference>
<reference evidence="2 3" key="1">
    <citation type="journal article" date="2006" name="Nature">
        <title>Global trends of whole-genome duplications revealed by the ciliate Paramecium tetraurelia.</title>
        <authorList>
            <consortium name="Genoscope"/>
            <person name="Aury J.-M."/>
            <person name="Jaillon O."/>
            <person name="Duret L."/>
            <person name="Noel B."/>
            <person name="Jubin C."/>
            <person name="Porcel B.M."/>
            <person name="Segurens B."/>
            <person name="Daubin V."/>
            <person name="Anthouard V."/>
            <person name="Aiach N."/>
            <person name="Arnaiz O."/>
            <person name="Billaut A."/>
            <person name="Beisson J."/>
            <person name="Blanc I."/>
            <person name="Bouhouche K."/>
            <person name="Camara F."/>
            <person name="Duharcourt S."/>
            <person name="Guigo R."/>
            <person name="Gogendeau D."/>
            <person name="Katinka M."/>
            <person name="Keller A.-M."/>
            <person name="Kissmehl R."/>
            <person name="Klotz C."/>
            <person name="Koll F."/>
            <person name="Le Moue A."/>
            <person name="Lepere C."/>
            <person name="Malinsky S."/>
            <person name="Nowacki M."/>
            <person name="Nowak J.K."/>
            <person name="Plattner H."/>
            <person name="Poulain J."/>
            <person name="Ruiz F."/>
            <person name="Serrano V."/>
            <person name="Zagulski M."/>
            <person name="Dessen P."/>
            <person name="Betermier M."/>
            <person name="Weissenbach J."/>
            <person name="Scarpelli C."/>
            <person name="Schachter V."/>
            <person name="Sperling L."/>
            <person name="Meyer E."/>
            <person name="Cohen J."/>
            <person name="Wincker P."/>
        </authorList>
    </citation>
    <scope>NUCLEOTIDE SEQUENCE [LARGE SCALE GENOMIC DNA]</scope>
    <source>
        <strain evidence="2 3">Stock d4-2</strain>
    </source>
</reference>
<sequence>MGQTDSKQEQDFLRKIDTQYEFLKHLNDARYGDGKLFGKRNDNIPDEPSFQAWKNKLQLRQSLKHPNIIELKGKQKTQYQLESIQAEEEQVCSTFYKINLVFEYLPQTLQDAITQRKQAGAYYGEQEVLQMLNGSIEGLAKMQELKIAHQNLRVRTLSYQNGTIKVSDIPLLANITSFAAVLQDYGNASEGNYLSPILTKAVYESNHMPQHNLFKSDVYTLGMIFLQVCLLQPQDNCYDYFEGKINMQQLVTNIEQARTIYTSELVEIIEEMLEQIEKDRPDFIQLRNKRREIIPQYPPQFVDKNTRQQEDEYQMMYYKNADHQSEVNQSLQPSYLDEGPLPLHDGQLRSITLTIQRTITSQLQ</sequence>
<dbReference type="SUPFAM" id="SSF56112">
    <property type="entry name" value="Protein kinase-like (PK-like)"/>
    <property type="match status" value="1"/>
</dbReference>
<evidence type="ECO:0000313" key="2">
    <source>
        <dbReference type="EMBL" id="CAK61525.1"/>
    </source>
</evidence>
<accession>A0BSK8</accession>
<proteinExistence type="predicted"/>
<dbReference type="HOGENOM" id="CLU_761769_0_0_1"/>
<dbReference type="STRING" id="5888.A0BSK8"/>
<dbReference type="KEGG" id="ptm:GSPATT00031757001"/>
<dbReference type="GeneID" id="5014707"/>
<dbReference type="PANTHER" id="PTHR24362:SF309">
    <property type="entry name" value="PROTEIN KINASE DOMAIN-CONTAINING PROTEIN"/>
    <property type="match status" value="1"/>
</dbReference>
<evidence type="ECO:0000313" key="3">
    <source>
        <dbReference type="Proteomes" id="UP000000600"/>
    </source>
</evidence>
<dbReference type="Gene3D" id="1.10.510.10">
    <property type="entry name" value="Transferase(Phosphotransferase) domain 1"/>
    <property type="match status" value="1"/>
</dbReference>
<dbReference type="InParanoid" id="A0BSK8"/>
<keyword evidence="3" id="KW-1185">Reference proteome</keyword>
<name>A0BSK8_PARTE</name>
<dbReference type="GO" id="GO:0005524">
    <property type="term" value="F:ATP binding"/>
    <property type="evidence" value="ECO:0007669"/>
    <property type="project" value="InterPro"/>
</dbReference>
<dbReference type="Pfam" id="PF00069">
    <property type="entry name" value="Pkinase"/>
    <property type="match status" value="1"/>
</dbReference>
<dbReference type="OMA" id="QCSENIC"/>
<gene>
    <name evidence="2" type="ORF">GSPATT00031757001</name>
</gene>
<dbReference type="InterPro" id="IPR011009">
    <property type="entry name" value="Kinase-like_dom_sf"/>
</dbReference>
<dbReference type="Proteomes" id="UP000000600">
    <property type="component" value="Unassembled WGS sequence"/>
</dbReference>
<dbReference type="GO" id="GO:0004672">
    <property type="term" value="F:protein kinase activity"/>
    <property type="evidence" value="ECO:0007669"/>
    <property type="project" value="InterPro"/>
</dbReference>
<evidence type="ECO:0000259" key="1">
    <source>
        <dbReference type="PROSITE" id="PS50011"/>
    </source>
</evidence>
<feature type="domain" description="Protein kinase" evidence="1">
    <location>
        <begin position="1"/>
        <end position="294"/>
    </location>
</feature>
<organism evidence="2 3">
    <name type="scientific">Paramecium tetraurelia</name>
    <dbReference type="NCBI Taxonomy" id="5888"/>
    <lineage>
        <taxon>Eukaryota</taxon>
        <taxon>Sar</taxon>
        <taxon>Alveolata</taxon>
        <taxon>Ciliophora</taxon>
        <taxon>Intramacronucleata</taxon>
        <taxon>Oligohymenophorea</taxon>
        <taxon>Peniculida</taxon>
        <taxon>Parameciidae</taxon>
        <taxon>Paramecium</taxon>
    </lineage>
</organism>